<organism evidence="1 2">
    <name type="scientific">Streptomyces griseochromogenes</name>
    <dbReference type="NCBI Taxonomy" id="68214"/>
    <lineage>
        <taxon>Bacteria</taxon>
        <taxon>Bacillati</taxon>
        <taxon>Actinomycetota</taxon>
        <taxon>Actinomycetes</taxon>
        <taxon>Kitasatosporales</taxon>
        <taxon>Streptomycetaceae</taxon>
        <taxon>Streptomyces</taxon>
    </lineage>
</organism>
<evidence type="ECO:0000313" key="2">
    <source>
        <dbReference type="Proteomes" id="UP000092659"/>
    </source>
</evidence>
<proteinExistence type="predicted"/>
<dbReference type="EMBL" id="CP016279">
    <property type="protein sequence ID" value="ANP52173.1"/>
    <property type="molecule type" value="Genomic_DNA"/>
</dbReference>
<accession>A0A1B1B009</accession>
<dbReference type="AlphaFoldDB" id="A0A1B1B009"/>
<sequence>MLLSRVQVPLLVIRPLSPPRWWMSRVWEYQNWPPWPPPIWYRSPLASYCPKPGPVAAGSGLNVNWKWPLSASEDPQLL</sequence>
<dbReference type="Proteomes" id="UP000092659">
    <property type="component" value="Chromosome"/>
</dbReference>
<name>A0A1B1B009_9ACTN</name>
<gene>
    <name evidence="1" type="ORF">AVL59_23780</name>
</gene>
<reference evidence="1 2" key="1">
    <citation type="submission" date="2016-06" db="EMBL/GenBank/DDBJ databases">
        <title>Complete genome sequence of Streptomyces griseochromogenes ATCC 14511, the Blasticidin S producer.</title>
        <authorList>
            <person name="Wu L."/>
        </authorList>
    </citation>
    <scope>NUCLEOTIDE SEQUENCE [LARGE SCALE GENOMIC DNA]</scope>
    <source>
        <strain evidence="1 2">ATCC 14511</strain>
    </source>
</reference>
<evidence type="ECO:0000313" key="1">
    <source>
        <dbReference type="EMBL" id="ANP52173.1"/>
    </source>
</evidence>
<protein>
    <submittedName>
        <fullName evidence="1">Uncharacterized protein</fullName>
    </submittedName>
</protein>
<dbReference type="KEGG" id="sgs:AVL59_23780"/>